<dbReference type="InterPro" id="IPR002645">
    <property type="entry name" value="STAS_dom"/>
</dbReference>
<evidence type="ECO:0000259" key="1">
    <source>
        <dbReference type="PROSITE" id="PS50801"/>
    </source>
</evidence>
<dbReference type="GO" id="GO:0005524">
    <property type="term" value="F:ATP binding"/>
    <property type="evidence" value="ECO:0007669"/>
    <property type="project" value="UniProtKB-KW"/>
</dbReference>
<evidence type="ECO:0000313" key="3">
    <source>
        <dbReference type="Proteomes" id="UP001151002"/>
    </source>
</evidence>
<reference evidence="2" key="1">
    <citation type="submission" date="2022-11" db="EMBL/GenBank/DDBJ databases">
        <authorList>
            <person name="Somphong A."/>
            <person name="Phongsopitanun W."/>
        </authorList>
    </citation>
    <scope>NUCLEOTIDE SEQUENCE</scope>
    <source>
        <strain evidence="2">Pm04-4</strain>
    </source>
</reference>
<sequence length="247" mass="26248">MPGTDDAMSWRHDIHDGLSTLAVQGSLTQASGQVLYDVLVDVVQRRPAVLIDVSGLTIADREAMTVFTRIMAVAVQWPDVMVLVCAPATDVLPLLEADILDPRLLFGSLAAGRSAVQARVAPMTEELLPVAGAAQRARAAVMDVCRQWGEPDLIDDAMLVASELVTNAAVHAHTLITLEIRLRLCHLHIAVFDGSPAAATPRKIEPDVSGGRGLPLVDAVSVRWGSTTLPTGKVVWAALDRPPPLAA</sequence>
<feature type="domain" description="STAS" evidence="1">
    <location>
        <begin position="8"/>
        <end position="96"/>
    </location>
</feature>
<dbReference type="InterPro" id="IPR036890">
    <property type="entry name" value="HATPase_C_sf"/>
</dbReference>
<dbReference type="RefSeq" id="WP_267568708.1">
    <property type="nucleotide sequence ID" value="NZ_JAPNTZ010000018.1"/>
</dbReference>
<dbReference type="SUPFAM" id="SSF52091">
    <property type="entry name" value="SpoIIaa-like"/>
    <property type="match status" value="1"/>
</dbReference>
<name>A0ABT4BCB1_9ACTN</name>
<proteinExistence type="predicted"/>
<dbReference type="PROSITE" id="PS50801">
    <property type="entry name" value="STAS"/>
    <property type="match status" value="1"/>
</dbReference>
<protein>
    <submittedName>
        <fullName evidence="2">ATP-binding protein</fullName>
    </submittedName>
</protein>
<keyword evidence="2" id="KW-0547">Nucleotide-binding</keyword>
<dbReference type="InterPro" id="IPR036513">
    <property type="entry name" value="STAS_dom_sf"/>
</dbReference>
<dbReference type="EMBL" id="JAPNTZ010000018">
    <property type="protein sequence ID" value="MCY1144156.1"/>
    <property type="molecule type" value="Genomic_DNA"/>
</dbReference>
<organism evidence="2 3">
    <name type="scientific">Paractinoplanes pyxinae</name>
    <dbReference type="NCBI Taxonomy" id="2997416"/>
    <lineage>
        <taxon>Bacteria</taxon>
        <taxon>Bacillati</taxon>
        <taxon>Actinomycetota</taxon>
        <taxon>Actinomycetes</taxon>
        <taxon>Micromonosporales</taxon>
        <taxon>Micromonosporaceae</taxon>
        <taxon>Paractinoplanes</taxon>
    </lineage>
</organism>
<comment type="caution">
    <text evidence="2">The sequence shown here is derived from an EMBL/GenBank/DDBJ whole genome shotgun (WGS) entry which is preliminary data.</text>
</comment>
<dbReference type="InterPro" id="IPR050267">
    <property type="entry name" value="Anti-sigma-factor_SerPK"/>
</dbReference>
<dbReference type="PANTHER" id="PTHR35526:SF3">
    <property type="entry name" value="ANTI-SIGMA-F FACTOR RSBW"/>
    <property type="match status" value="1"/>
</dbReference>
<keyword evidence="2" id="KW-0067">ATP-binding</keyword>
<gene>
    <name evidence="2" type="ORF">OWR29_39705</name>
</gene>
<dbReference type="CDD" id="cd16936">
    <property type="entry name" value="HATPase_RsbW-like"/>
    <property type="match status" value="1"/>
</dbReference>
<dbReference type="Gene3D" id="3.30.565.10">
    <property type="entry name" value="Histidine kinase-like ATPase, C-terminal domain"/>
    <property type="match status" value="1"/>
</dbReference>
<dbReference type="PANTHER" id="PTHR35526">
    <property type="entry name" value="ANTI-SIGMA-F FACTOR RSBW-RELATED"/>
    <property type="match status" value="1"/>
</dbReference>
<keyword evidence="3" id="KW-1185">Reference proteome</keyword>
<dbReference type="Proteomes" id="UP001151002">
    <property type="component" value="Unassembled WGS sequence"/>
</dbReference>
<evidence type="ECO:0000313" key="2">
    <source>
        <dbReference type="EMBL" id="MCY1144156.1"/>
    </source>
</evidence>
<accession>A0ABT4BCB1</accession>